<reference evidence="2 3" key="1">
    <citation type="journal article" date="2010" name="Stand. Genomic Sci.">
        <title>Complete genome sequence of Planctomyces limnophilus type strain (Mu 290).</title>
        <authorList>
            <person name="Labutti K."/>
            <person name="Sikorski J."/>
            <person name="Schneider S."/>
            <person name="Nolan M."/>
            <person name="Lucas S."/>
            <person name="Glavina Del Rio T."/>
            <person name="Tice H."/>
            <person name="Cheng J.F."/>
            <person name="Goodwin L."/>
            <person name="Pitluck S."/>
            <person name="Liolios K."/>
            <person name="Ivanova N."/>
            <person name="Mavromatis K."/>
            <person name="Mikhailova N."/>
            <person name="Pati A."/>
            <person name="Chen A."/>
            <person name="Palaniappan K."/>
            <person name="Land M."/>
            <person name="Hauser L."/>
            <person name="Chang Y.J."/>
            <person name="Jeffries C.D."/>
            <person name="Tindall B.J."/>
            <person name="Rohde M."/>
            <person name="Goker M."/>
            <person name="Woyke T."/>
            <person name="Bristow J."/>
            <person name="Eisen J.A."/>
            <person name="Markowitz V."/>
            <person name="Hugenholtz P."/>
            <person name="Kyrpides N.C."/>
            <person name="Klenk H.P."/>
            <person name="Lapidus A."/>
        </authorList>
    </citation>
    <scope>NUCLEOTIDE SEQUENCE [LARGE SCALE GENOMIC DNA]</scope>
    <source>
        <strain evidence="3">ATCC 43296 / DSM 3776 / IFAM 1008 / 290</strain>
    </source>
</reference>
<dbReference type="EMBL" id="CP001744">
    <property type="protein sequence ID" value="ADG67839.1"/>
    <property type="molecule type" value="Genomic_DNA"/>
</dbReference>
<evidence type="ECO:0000313" key="2">
    <source>
        <dbReference type="EMBL" id="ADG67839.1"/>
    </source>
</evidence>
<dbReference type="HOGENOM" id="CLU_1979923_0_0_0"/>
<protein>
    <submittedName>
        <fullName evidence="2">Uncharacterized protein</fullName>
    </submittedName>
</protein>
<accession>D5SYQ7</accession>
<organism evidence="2 3">
    <name type="scientific">Planctopirus limnophila (strain ATCC 43296 / DSM 3776 / IFAM 1008 / Mu 290)</name>
    <name type="common">Planctomyces limnophilus</name>
    <dbReference type="NCBI Taxonomy" id="521674"/>
    <lineage>
        <taxon>Bacteria</taxon>
        <taxon>Pseudomonadati</taxon>
        <taxon>Planctomycetota</taxon>
        <taxon>Planctomycetia</taxon>
        <taxon>Planctomycetales</taxon>
        <taxon>Planctomycetaceae</taxon>
        <taxon>Planctopirus</taxon>
    </lineage>
</organism>
<dbReference type="RefSeq" id="WP_013110270.1">
    <property type="nucleotide sequence ID" value="NC_014148.1"/>
</dbReference>
<proteinExistence type="predicted"/>
<evidence type="ECO:0000313" key="3">
    <source>
        <dbReference type="Proteomes" id="UP000002220"/>
    </source>
</evidence>
<feature type="region of interest" description="Disordered" evidence="1">
    <location>
        <begin position="1"/>
        <end position="23"/>
    </location>
</feature>
<keyword evidence="3" id="KW-1185">Reference proteome</keyword>
<dbReference type="STRING" id="521674.Plim_2010"/>
<dbReference type="Proteomes" id="UP000002220">
    <property type="component" value="Chromosome"/>
</dbReference>
<evidence type="ECO:0000256" key="1">
    <source>
        <dbReference type="SAM" id="MobiDB-lite"/>
    </source>
</evidence>
<dbReference type="KEGG" id="plm:Plim_2010"/>
<dbReference type="OrthoDB" id="3139912at2"/>
<dbReference type="AlphaFoldDB" id="D5SYQ7"/>
<name>D5SYQ7_PLAL2</name>
<gene>
    <name evidence="2" type="ordered locus">Plim_2010</name>
</gene>
<sequence length="136" mass="15441">MAKKQSAMTPPKPASSPEASGKARVELRFDADVLEKIRKLSEDAQISVNQLMHGLARWATENVHPGEPYFIPGNKFVQVKRQPGVVWAGKDNFLPSEEEKQEYLAMTNGESSLEDKEGEVYFILDFTERRVVREDF</sequence>